<dbReference type="InParanoid" id="A0A2S8SP23"/>
<dbReference type="NCBIfam" id="TIGR00229">
    <property type="entry name" value="sensory_box"/>
    <property type="match status" value="3"/>
</dbReference>
<dbReference type="GO" id="GO:0006355">
    <property type="term" value="P:regulation of DNA-templated transcription"/>
    <property type="evidence" value="ECO:0007669"/>
    <property type="project" value="InterPro"/>
</dbReference>
<dbReference type="InterPro" id="IPR013656">
    <property type="entry name" value="PAS_4"/>
</dbReference>
<accession>A0A2S8SP23</accession>
<dbReference type="PANTHER" id="PTHR43547">
    <property type="entry name" value="TWO-COMPONENT HISTIDINE KINASE"/>
    <property type="match status" value="1"/>
</dbReference>
<dbReference type="InterPro" id="IPR001789">
    <property type="entry name" value="Sig_transdc_resp-reg_receiver"/>
</dbReference>
<dbReference type="SUPFAM" id="SSF47384">
    <property type="entry name" value="Homodimeric domain of signal transducing histidine kinase"/>
    <property type="match status" value="1"/>
</dbReference>
<feature type="domain" description="PAS" evidence="15">
    <location>
        <begin position="208"/>
        <end position="278"/>
    </location>
</feature>
<dbReference type="PROSITE" id="PS50113">
    <property type="entry name" value="PAC"/>
    <property type="match status" value="1"/>
</dbReference>
<dbReference type="InterPro" id="IPR005467">
    <property type="entry name" value="His_kinase_dom"/>
</dbReference>
<evidence type="ECO:0000256" key="4">
    <source>
        <dbReference type="ARBA" id="ARBA00022475"/>
    </source>
</evidence>
<gene>
    <name evidence="17" type="ORF">B1R32_1294</name>
</gene>
<evidence type="ECO:0000256" key="11">
    <source>
        <dbReference type="ARBA" id="ARBA00023136"/>
    </source>
</evidence>
<keyword evidence="8" id="KW-0418">Kinase</keyword>
<dbReference type="GO" id="GO:0005886">
    <property type="term" value="C:plasma membrane"/>
    <property type="evidence" value="ECO:0007669"/>
    <property type="project" value="UniProtKB-SubCell"/>
</dbReference>
<evidence type="ECO:0000313" key="18">
    <source>
        <dbReference type="Proteomes" id="UP000237684"/>
    </source>
</evidence>
<sequence length="1352" mass="147774">MKSAVTSGPFLMSKSSFVRRLLRFAWAVTLPLAAWSFAACGRRIFARSGEAQRAISLEVPSDEVGRYRAFLAQSTQAIWCFEFVPPLNINQSEDEIIDQGYERGFLSECNDIFAHGCGFESAAPMIGMRLSDWLPREDPTNLARFRAFIRSSFRLNGAESVETTRDGEKHEFLNDLIGIVEDGQLKRVWGTQHEVTAQKAAISELKASEARFRALFDTAPVAISISREGVLMYVNRASVELLGCQNPDQMIGHAVSEFVAPTDRETMQERIAARASGSSMPLVYDALALRGDGKTLPLRVEVTPLELPDGAATLGFAFDLSAERAVEAQRAEALAKERRTALYAARLQQITADLAASLTGEAVAELIVSRGIAALDASAGALSMPTQSERGPELEIIVGRGYPSHLTRNFKRLPVAENSPLPAVRVLVEGRPVWIENAAQAQRDFPVFSQTLRDFEDQSVCLLPLEFEDQILGVLCLNFAPPRPFDAEIRAFLLTLAGQCAQALERVRLADEAQNAARLQRESLALLNTLLETAPVGFAFFDLQGRYVLVNEALAAMNCLPVEEHLGQKPRDILLSTGARIAEAIDLVMESGKPSGEIEIVSSGNNCGQEICHSIAAFYPVRAGENEILGVGSVVIDISARMSAERDRVQLLGELEMERARFEAILHQMPSAVIIAEAPSGRLVLDNPQAEAVLGQHYATAQSIAGYARYRGFHFDGREFQAHEWPLARALQKGEIVRGEEIMLRRDDQSTAVVRLNAAPIRDRDGHITAAVAIFDDVTQRAREGAAQRFLAEAGSALISTLDERASYQQLANLCVPNVTDWCIVAVPGNDGLLSQVAIACVNEDKKAVIEKFQSELAADPQLPWDVGGALRGRRAMLYPQHTIDWLLEMNTGAAYRRFIEQIGAKSAIVTPLAARGRVLGTMIWISAESGRDYDDDDLQLADEIARRAGLSAANARLYFEAQTARHEAENANRAKDEFLAVVSHELRTPLTPILGWLELLRAPNAGEEIRTQAYSVIERNARAQAQLINDILDVSRITTGKLRFEFKPIALHELIESVAISLRPGATEKDIDFQLQIEDVGLARADANRIQQVVWNLLQNAFKFTPKNGSVRVALQKSGGRAILEVQDSGQGIETAFLPHVFDRFRQADSSSTRRAGGLGLGLAIVAHIVEGHGGEVNARSEGPGQGSTFRVELPLLMEELEPDSSLAPAPFPLPEGEIKWENSLLQNIKILVVDDEPDTRQMLQMLLKTCGANVTLAVSASDALQFLGASTPDILVSDIGMALTDGYELRREITRLGHALPSIALSAYTAPSDVQKALDAGFDAHLAKPVDAEKLIFLIAQLARATKNQA</sequence>
<evidence type="ECO:0000259" key="15">
    <source>
        <dbReference type="PROSITE" id="PS50112"/>
    </source>
</evidence>
<dbReference type="Pfam" id="PF02518">
    <property type="entry name" value="HATPase_c"/>
    <property type="match status" value="1"/>
</dbReference>
<dbReference type="EMBL" id="NIGF01000029">
    <property type="protein sequence ID" value="PQV62543.1"/>
    <property type="molecule type" value="Genomic_DNA"/>
</dbReference>
<dbReference type="Pfam" id="PF13185">
    <property type="entry name" value="GAF_2"/>
    <property type="match status" value="1"/>
</dbReference>
<dbReference type="SUPFAM" id="SSF55785">
    <property type="entry name" value="PYP-like sensor domain (PAS domain)"/>
    <property type="match status" value="3"/>
</dbReference>
<dbReference type="PANTHER" id="PTHR43547:SF2">
    <property type="entry name" value="HYBRID SIGNAL TRANSDUCTION HISTIDINE KINASE C"/>
    <property type="match status" value="1"/>
</dbReference>
<keyword evidence="5 12" id="KW-0597">Phosphoprotein</keyword>
<evidence type="ECO:0000259" key="13">
    <source>
        <dbReference type="PROSITE" id="PS50109"/>
    </source>
</evidence>
<dbReference type="PRINTS" id="PR00344">
    <property type="entry name" value="BCTRLSENSOR"/>
</dbReference>
<evidence type="ECO:0000256" key="1">
    <source>
        <dbReference type="ARBA" id="ARBA00000085"/>
    </source>
</evidence>
<comment type="subcellular location">
    <subcellularLocation>
        <location evidence="2">Cell membrane</location>
    </subcellularLocation>
</comment>
<feature type="modified residue" description="4-aspartylphosphate" evidence="12">
    <location>
        <position position="1280"/>
    </location>
</feature>
<dbReference type="Pfam" id="PF00072">
    <property type="entry name" value="Response_reg"/>
    <property type="match status" value="1"/>
</dbReference>
<feature type="domain" description="Histidine kinase" evidence="13">
    <location>
        <begin position="982"/>
        <end position="1199"/>
    </location>
</feature>
<reference evidence="17 18" key="1">
    <citation type="journal article" date="2018" name="Syst. Appl. Microbiol.">
        <title>Abditibacterium utsteinense sp. nov., the first cultivated member of candidate phylum FBP, isolated from ice-free Antarctic soil samples.</title>
        <authorList>
            <person name="Tahon G."/>
            <person name="Tytgat B."/>
            <person name="Lebbe L."/>
            <person name="Carlier A."/>
            <person name="Willems A."/>
        </authorList>
    </citation>
    <scope>NUCLEOTIDE SEQUENCE [LARGE SCALE GENOMIC DNA]</scope>
    <source>
        <strain evidence="17 18">LMG 29911</strain>
    </source>
</reference>
<dbReference type="SUPFAM" id="SSF55874">
    <property type="entry name" value="ATPase domain of HSP90 chaperone/DNA topoisomerase II/histidine kinase"/>
    <property type="match status" value="1"/>
</dbReference>
<dbReference type="SUPFAM" id="SSF55781">
    <property type="entry name" value="GAF domain-like"/>
    <property type="match status" value="2"/>
</dbReference>
<dbReference type="SUPFAM" id="SSF52172">
    <property type="entry name" value="CheY-like"/>
    <property type="match status" value="1"/>
</dbReference>
<dbReference type="InterPro" id="IPR003661">
    <property type="entry name" value="HisK_dim/P_dom"/>
</dbReference>
<dbReference type="Gene3D" id="3.40.50.2300">
    <property type="match status" value="1"/>
</dbReference>
<dbReference type="Pfam" id="PF01590">
    <property type="entry name" value="GAF"/>
    <property type="match status" value="1"/>
</dbReference>
<protein>
    <recommendedName>
        <fullName evidence="3">histidine kinase</fullName>
        <ecNumber evidence="3">2.7.13.3</ecNumber>
    </recommendedName>
</protein>
<dbReference type="InterPro" id="IPR003594">
    <property type="entry name" value="HATPase_dom"/>
</dbReference>
<dbReference type="InterPro" id="IPR029016">
    <property type="entry name" value="GAF-like_dom_sf"/>
</dbReference>
<evidence type="ECO:0000256" key="3">
    <source>
        <dbReference type="ARBA" id="ARBA00012438"/>
    </source>
</evidence>
<dbReference type="InterPro" id="IPR035965">
    <property type="entry name" value="PAS-like_dom_sf"/>
</dbReference>
<keyword evidence="11" id="KW-0472">Membrane</keyword>
<evidence type="ECO:0000259" key="14">
    <source>
        <dbReference type="PROSITE" id="PS50110"/>
    </source>
</evidence>
<dbReference type="CDD" id="cd17580">
    <property type="entry name" value="REC_2_DhkD-like"/>
    <property type="match status" value="1"/>
</dbReference>
<keyword evidence="4" id="KW-1003">Cell membrane</keyword>
<organism evidence="17 18">
    <name type="scientific">Abditibacterium utsteinense</name>
    <dbReference type="NCBI Taxonomy" id="1960156"/>
    <lineage>
        <taxon>Bacteria</taxon>
        <taxon>Pseudomonadati</taxon>
        <taxon>Abditibacteriota</taxon>
        <taxon>Abditibacteriia</taxon>
        <taxon>Abditibacteriales</taxon>
        <taxon>Abditibacteriaceae</taxon>
        <taxon>Abditibacterium</taxon>
    </lineage>
</organism>
<dbReference type="PROSITE" id="PS50110">
    <property type="entry name" value="RESPONSE_REGULATORY"/>
    <property type="match status" value="1"/>
</dbReference>
<feature type="domain" description="Response regulatory" evidence="14">
    <location>
        <begin position="1231"/>
        <end position="1345"/>
    </location>
</feature>
<evidence type="ECO:0000259" key="16">
    <source>
        <dbReference type="PROSITE" id="PS50113"/>
    </source>
</evidence>
<dbReference type="SMART" id="SM00086">
    <property type="entry name" value="PAC"/>
    <property type="match status" value="2"/>
</dbReference>
<dbReference type="PROSITE" id="PS50109">
    <property type="entry name" value="HIS_KIN"/>
    <property type="match status" value="1"/>
</dbReference>
<dbReference type="Pfam" id="PF00989">
    <property type="entry name" value="PAS"/>
    <property type="match status" value="1"/>
</dbReference>
<feature type="domain" description="PAC" evidence="16">
    <location>
        <begin position="738"/>
        <end position="790"/>
    </location>
</feature>
<dbReference type="InterPro" id="IPR001610">
    <property type="entry name" value="PAC"/>
</dbReference>
<dbReference type="Gene3D" id="3.30.565.10">
    <property type="entry name" value="Histidine kinase-like ATPase, C-terminal domain"/>
    <property type="match status" value="1"/>
</dbReference>
<dbReference type="SMART" id="SM00387">
    <property type="entry name" value="HATPase_c"/>
    <property type="match status" value="1"/>
</dbReference>
<keyword evidence="6" id="KW-0808">Transferase</keyword>
<dbReference type="InterPro" id="IPR011006">
    <property type="entry name" value="CheY-like_superfamily"/>
</dbReference>
<evidence type="ECO:0000256" key="5">
    <source>
        <dbReference type="ARBA" id="ARBA00022553"/>
    </source>
</evidence>
<dbReference type="SMART" id="SM00065">
    <property type="entry name" value="GAF"/>
    <property type="match status" value="2"/>
</dbReference>
<dbReference type="GO" id="GO:0000155">
    <property type="term" value="F:phosphorelay sensor kinase activity"/>
    <property type="evidence" value="ECO:0007669"/>
    <property type="project" value="InterPro"/>
</dbReference>
<dbReference type="InterPro" id="IPR003018">
    <property type="entry name" value="GAF"/>
</dbReference>
<evidence type="ECO:0000256" key="8">
    <source>
        <dbReference type="ARBA" id="ARBA00022777"/>
    </source>
</evidence>
<proteinExistence type="predicted"/>
<evidence type="ECO:0000256" key="9">
    <source>
        <dbReference type="ARBA" id="ARBA00022840"/>
    </source>
</evidence>
<keyword evidence="10" id="KW-0902">Two-component regulatory system</keyword>
<dbReference type="InterPro" id="IPR004358">
    <property type="entry name" value="Sig_transdc_His_kin-like_C"/>
</dbReference>
<dbReference type="Gene3D" id="1.10.287.130">
    <property type="match status" value="1"/>
</dbReference>
<dbReference type="SMART" id="SM00448">
    <property type="entry name" value="REC"/>
    <property type="match status" value="1"/>
</dbReference>
<dbReference type="GO" id="GO:0005524">
    <property type="term" value="F:ATP binding"/>
    <property type="evidence" value="ECO:0007669"/>
    <property type="project" value="UniProtKB-KW"/>
</dbReference>
<dbReference type="InterPro" id="IPR000700">
    <property type="entry name" value="PAS-assoc_C"/>
</dbReference>
<name>A0A2S8SP23_9BACT</name>
<evidence type="ECO:0000256" key="6">
    <source>
        <dbReference type="ARBA" id="ARBA00022679"/>
    </source>
</evidence>
<dbReference type="SMART" id="SM00091">
    <property type="entry name" value="PAS"/>
    <property type="match status" value="3"/>
</dbReference>
<keyword evidence="18" id="KW-1185">Reference proteome</keyword>
<evidence type="ECO:0000256" key="7">
    <source>
        <dbReference type="ARBA" id="ARBA00022741"/>
    </source>
</evidence>
<dbReference type="CDD" id="cd00130">
    <property type="entry name" value="PAS"/>
    <property type="match status" value="1"/>
</dbReference>
<evidence type="ECO:0000256" key="10">
    <source>
        <dbReference type="ARBA" id="ARBA00023012"/>
    </source>
</evidence>
<keyword evidence="7" id="KW-0547">Nucleotide-binding</keyword>
<dbReference type="Pfam" id="PF00512">
    <property type="entry name" value="HisKA"/>
    <property type="match status" value="1"/>
</dbReference>
<keyword evidence="9" id="KW-0067">ATP-binding</keyword>
<evidence type="ECO:0000256" key="2">
    <source>
        <dbReference type="ARBA" id="ARBA00004236"/>
    </source>
</evidence>
<dbReference type="InterPro" id="IPR013767">
    <property type="entry name" value="PAS_fold"/>
</dbReference>
<dbReference type="SMART" id="SM00388">
    <property type="entry name" value="HisKA"/>
    <property type="match status" value="1"/>
</dbReference>
<dbReference type="InterPro" id="IPR036097">
    <property type="entry name" value="HisK_dim/P_sf"/>
</dbReference>
<evidence type="ECO:0000256" key="12">
    <source>
        <dbReference type="PROSITE-ProRule" id="PRU00169"/>
    </source>
</evidence>
<evidence type="ECO:0000313" key="17">
    <source>
        <dbReference type="EMBL" id="PQV62543.1"/>
    </source>
</evidence>
<dbReference type="Proteomes" id="UP000237684">
    <property type="component" value="Unassembled WGS sequence"/>
</dbReference>
<dbReference type="InterPro" id="IPR000014">
    <property type="entry name" value="PAS"/>
</dbReference>
<dbReference type="EC" id="2.7.13.3" evidence="3"/>
<dbReference type="Pfam" id="PF08448">
    <property type="entry name" value="PAS_4"/>
    <property type="match status" value="2"/>
</dbReference>
<comment type="caution">
    <text evidence="17">The sequence shown here is derived from an EMBL/GenBank/DDBJ whole genome shotgun (WGS) entry which is preliminary data.</text>
</comment>
<dbReference type="PROSITE" id="PS50112">
    <property type="entry name" value="PAS"/>
    <property type="match status" value="1"/>
</dbReference>
<comment type="catalytic activity">
    <reaction evidence="1">
        <text>ATP + protein L-histidine = ADP + protein N-phospho-L-histidine.</text>
        <dbReference type="EC" id="2.7.13.3"/>
    </reaction>
</comment>
<dbReference type="CDD" id="cd00082">
    <property type="entry name" value="HisKA"/>
    <property type="match status" value="1"/>
</dbReference>
<dbReference type="Gene3D" id="3.30.450.40">
    <property type="match status" value="2"/>
</dbReference>
<dbReference type="Gene3D" id="3.30.450.20">
    <property type="entry name" value="PAS domain"/>
    <property type="match status" value="4"/>
</dbReference>
<dbReference type="FunFam" id="3.30.565.10:FF:000023">
    <property type="entry name" value="PAS domain-containing sensor histidine kinase"/>
    <property type="match status" value="1"/>
</dbReference>
<dbReference type="InterPro" id="IPR036890">
    <property type="entry name" value="HATPase_C_sf"/>
</dbReference>